<evidence type="ECO:0000256" key="4">
    <source>
        <dbReference type="ARBA" id="ARBA00023136"/>
    </source>
</evidence>
<dbReference type="PROSITE" id="PS50850">
    <property type="entry name" value="MFS"/>
    <property type="match status" value="1"/>
</dbReference>
<feature type="domain" description="Major facilitator superfamily (MFS) profile" evidence="6">
    <location>
        <begin position="34"/>
        <end position="312"/>
    </location>
</feature>
<name>F5XI95_MICPN</name>
<keyword evidence="4 5" id="KW-0472">Membrane</keyword>
<dbReference type="eggNOG" id="COG0477">
    <property type="taxonomic scope" value="Bacteria"/>
</dbReference>
<dbReference type="SUPFAM" id="SSF103473">
    <property type="entry name" value="MFS general substrate transporter"/>
    <property type="match status" value="1"/>
</dbReference>
<feature type="transmembrane region" description="Helical" evidence="5">
    <location>
        <begin position="158"/>
        <end position="179"/>
    </location>
</feature>
<feature type="transmembrane region" description="Helical" evidence="5">
    <location>
        <begin position="66"/>
        <end position="91"/>
    </location>
</feature>
<feature type="transmembrane region" description="Helical" evidence="5">
    <location>
        <begin position="232"/>
        <end position="255"/>
    </location>
</feature>
<evidence type="ECO:0000313" key="8">
    <source>
        <dbReference type="Proteomes" id="UP000007947"/>
    </source>
</evidence>
<feature type="transmembrane region" description="Helical" evidence="5">
    <location>
        <begin position="98"/>
        <end position="116"/>
    </location>
</feature>
<evidence type="ECO:0000259" key="6">
    <source>
        <dbReference type="PROSITE" id="PS50850"/>
    </source>
</evidence>
<dbReference type="InterPro" id="IPR011701">
    <property type="entry name" value="MFS"/>
</dbReference>
<dbReference type="GO" id="GO:0046943">
    <property type="term" value="F:carboxylic acid transmembrane transporter activity"/>
    <property type="evidence" value="ECO:0007669"/>
    <property type="project" value="TreeGrafter"/>
</dbReference>
<dbReference type="PANTHER" id="PTHR23508:SF10">
    <property type="entry name" value="CARBOXYLIC ACID TRANSPORTER PROTEIN HOMOLOG"/>
    <property type="match status" value="1"/>
</dbReference>
<dbReference type="EMBL" id="AP012204">
    <property type="protein sequence ID" value="BAK35764.1"/>
    <property type="molecule type" value="Genomic_DNA"/>
</dbReference>
<feature type="transmembrane region" description="Helical" evidence="5">
    <location>
        <begin position="122"/>
        <end position="146"/>
    </location>
</feature>
<dbReference type="Pfam" id="PF07690">
    <property type="entry name" value="MFS_1"/>
    <property type="match status" value="1"/>
</dbReference>
<keyword evidence="2 5" id="KW-0812">Transmembrane</keyword>
<dbReference type="InterPro" id="IPR020846">
    <property type="entry name" value="MFS_dom"/>
</dbReference>
<feature type="transmembrane region" description="Helical" evidence="5">
    <location>
        <begin position="275"/>
        <end position="297"/>
    </location>
</feature>
<comment type="subcellular location">
    <subcellularLocation>
        <location evidence="1">Cell membrane</location>
        <topology evidence="1">Multi-pass membrane protein</topology>
    </subcellularLocation>
</comment>
<dbReference type="KEGG" id="mph:MLP_27500"/>
<dbReference type="HOGENOM" id="CLU_890843_0_0_11"/>
<dbReference type="Gene3D" id="1.20.1250.20">
    <property type="entry name" value="MFS general substrate transporter like domains"/>
    <property type="match status" value="1"/>
</dbReference>
<evidence type="ECO:0000256" key="5">
    <source>
        <dbReference type="SAM" id="Phobius"/>
    </source>
</evidence>
<keyword evidence="3 5" id="KW-1133">Transmembrane helix</keyword>
<dbReference type="Proteomes" id="UP000007947">
    <property type="component" value="Chromosome"/>
</dbReference>
<evidence type="ECO:0000256" key="3">
    <source>
        <dbReference type="ARBA" id="ARBA00022989"/>
    </source>
</evidence>
<evidence type="ECO:0000256" key="1">
    <source>
        <dbReference type="ARBA" id="ARBA00004651"/>
    </source>
</evidence>
<dbReference type="STRING" id="1032480.MLP_27500"/>
<proteinExistence type="predicted"/>
<feature type="transmembrane region" description="Helical" evidence="5">
    <location>
        <begin position="30"/>
        <end position="54"/>
    </location>
</feature>
<accession>F5XI95</accession>
<reference evidence="7 8" key="1">
    <citation type="submission" date="2011-05" db="EMBL/GenBank/DDBJ databases">
        <title>Whole genome sequence of Microlunatus phosphovorus NM-1.</title>
        <authorList>
            <person name="Hosoyama A."/>
            <person name="Sasaki K."/>
            <person name="Harada T."/>
            <person name="Igarashi R."/>
            <person name="Kawakoshi A."/>
            <person name="Sasagawa M."/>
            <person name="Fukada J."/>
            <person name="Nakamura S."/>
            <person name="Katano Y."/>
            <person name="Hanada S."/>
            <person name="Kamagata Y."/>
            <person name="Nakamura N."/>
            <person name="Yamazaki S."/>
            <person name="Fujita N."/>
        </authorList>
    </citation>
    <scope>NUCLEOTIDE SEQUENCE [LARGE SCALE GENOMIC DNA]</scope>
    <source>
        <strain evidence="8">ATCC 700054 / DSM 10555 / JCM 9379 / NBRC 101784 / NCIMB 13414 / VKM Ac-1990 / NM-1</strain>
    </source>
</reference>
<gene>
    <name evidence="7" type="ordered locus">MLP_27500</name>
</gene>
<evidence type="ECO:0000256" key="2">
    <source>
        <dbReference type="ARBA" id="ARBA00022692"/>
    </source>
</evidence>
<dbReference type="AlphaFoldDB" id="F5XI95"/>
<keyword evidence="8" id="KW-1185">Reference proteome</keyword>
<sequence length="312" mass="32975">MLAATRLLTITMLRVTPPRIAVRSERLPAALWRMAIAAGLAFYLDAATLLSVAISLPIWRDHFSLSVWQVGLLTGGLAFAVAVGALIGGWLGDRYGRGLVFTYDLVVFVLGTLVIITAPNGILLTVGVIIVGLAAGADVPTALAVIADNAPDHARGRLTAVTQVLWIGAVLTTYAVGFAVSTLGLLGTRILIGHVVLLAVLTLGLRLALTIPGRPGLEPSTHHPKSKTPARALLAAGTLLPLLLTGTFFLFWNIASSTLGNYGPYILRTATGLSQTQATGLALVAFPPALVISVIFVRLADTVWRDRLFPWR</sequence>
<evidence type="ECO:0000313" key="7">
    <source>
        <dbReference type="EMBL" id="BAK35764.1"/>
    </source>
</evidence>
<dbReference type="PANTHER" id="PTHR23508">
    <property type="entry name" value="CARBOXYLIC ACID TRANSPORTER PROTEIN HOMOLOG"/>
    <property type="match status" value="1"/>
</dbReference>
<organism evidence="7 8">
    <name type="scientific">Microlunatus phosphovorus (strain ATCC 700054 / DSM 10555 / JCM 9379 / NBRC 101784 / NCIMB 13414 / VKM Ac-1990 / NM-1)</name>
    <dbReference type="NCBI Taxonomy" id="1032480"/>
    <lineage>
        <taxon>Bacteria</taxon>
        <taxon>Bacillati</taxon>
        <taxon>Actinomycetota</taxon>
        <taxon>Actinomycetes</taxon>
        <taxon>Propionibacteriales</taxon>
        <taxon>Propionibacteriaceae</taxon>
        <taxon>Microlunatus</taxon>
    </lineage>
</organism>
<protein>
    <submittedName>
        <fullName evidence="7">Putative inositol transporter</fullName>
    </submittedName>
</protein>
<feature type="transmembrane region" description="Helical" evidence="5">
    <location>
        <begin position="191"/>
        <end position="211"/>
    </location>
</feature>
<dbReference type="GO" id="GO:0005886">
    <property type="term" value="C:plasma membrane"/>
    <property type="evidence" value="ECO:0007669"/>
    <property type="project" value="UniProtKB-SubCell"/>
</dbReference>
<dbReference type="InterPro" id="IPR036259">
    <property type="entry name" value="MFS_trans_sf"/>
</dbReference>